<organism evidence="4 5">
    <name type="scientific">Camellia sinensis var. sinensis</name>
    <name type="common">China tea</name>
    <dbReference type="NCBI Taxonomy" id="542762"/>
    <lineage>
        <taxon>Eukaryota</taxon>
        <taxon>Viridiplantae</taxon>
        <taxon>Streptophyta</taxon>
        <taxon>Embryophyta</taxon>
        <taxon>Tracheophyta</taxon>
        <taxon>Spermatophyta</taxon>
        <taxon>Magnoliopsida</taxon>
        <taxon>eudicotyledons</taxon>
        <taxon>Gunneridae</taxon>
        <taxon>Pentapetalae</taxon>
        <taxon>asterids</taxon>
        <taxon>Ericales</taxon>
        <taxon>Theaceae</taxon>
        <taxon>Camellia</taxon>
    </lineage>
</organism>
<dbReference type="InterPro" id="IPR023213">
    <property type="entry name" value="CAT-like_dom_sf"/>
</dbReference>
<keyword evidence="5" id="KW-1185">Reference proteome</keyword>
<dbReference type="Pfam" id="PF02458">
    <property type="entry name" value="Transferase"/>
    <property type="match status" value="1"/>
</dbReference>
<dbReference type="STRING" id="542762.A0A4S4E3W5"/>
<name>A0A4S4E3W5_CAMSN</name>
<dbReference type="PANTHER" id="PTHR31642:SF324">
    <property type="entry name" value="SPERMIDINE HYDROXYCINNAMOYL TRANSFERASE"/>
    <property type="match status" value="1"/>
</dbReference>
<protein>
    <recommendedName>
        <fullName evidence="6">Spermidine hydroxycinnamoyl transferase</fullName>
    </recommendedName>
</protein>
<evidence type="ECO:0000313" key="5">
    <source>
        <dbReference type="Proteomes" id="UP000306102"/>
    </source>
</evidence>
<dbReference type="PANTHER" id="PTHR31642">
    <property type="entry name" value="TRICHOTHECENE 3-O-ACETYLTRANSFERASE"/>
    <property type="match status" value="1"/>
</dbReference>
<gene>
    <name evidence="4" type="ORF">TEA_002993</name>
</gene>
<dbReference type="InterPro" id="IPR050317">
    <property type="entry name" value="Plant_Fungal_Acyltransferase"/>
</dbReference>
<dbReference type="Gene3D" id="3.30.559.10">
    <property type="entry name" value="Chloramphenicol acetyltransferase-like domain"/>
    <property type="match status" value="3"/>
</dbReference>
<reference evidence="4 5" key="1">
    <citation type="journal article" date="2018" name="Proc. Natl. Acad. Sci. U.S.A.">
        <title>Draft genome sequence of Camellia sinensis var. sinensis provides insights into the evolution of the tea genome and tea quality.</title>
        <authorList>
            <person name="Wei C."/>
            <person name="Yang H."/>
            <person name="Wang S."/>
            <person name="Zhao J."/>
            <person name="Liu C."/>
            <person name="Gao L."/>
            <person name="Xia E."/>
            <person name="Lu Y."/>
            <person name="Tai Y."/>
            <person name="She G."/>
            <person name="Sun J."/>
            <person name="Cao H."/>
            <person name="Tong W."/>
            <person name="Gao Q."/>
            <person name="Li Y."/>
            <person name="Deng W."/>
            <person name="Jiang X."/>
            <person name="Wang W."/>
            <person name="Chen Q."/>
            <person name="Zhang S."/>
            <person name="Li H."/>
            <person name="Wu J."/>
            <person name="Wang P."/>
            <person name="Li P."/>
            <person name="Shi C."/>
            <person name="Zheng F."/>
            <person name="Jian J."/>
            <person name="Huang B."/>
            <person name="Shan D."/>
            <person name="Shi M."/>
            <person name="Fang C."/>
            <person name="Yue Y."/>
            <person name="Li F."/>
            <person name="Li D."/>
            <person name="Wei S."/>
            <person name="Han B."/>
            <person name="Jiang C."/>
            <person name="Yin Y."/>
            <person name="Xia T."/>
            <person name="Zhang Z."/>
            <person name="Bennetzen J.L."/>
            <person name="Zhao S."/>
            <person name="Wan X."/>
        </authorList>
    </citation>
    <scope>NUCLEOTIDE SEQUENCE [LARGE SCALE GENOMIC DNA]</scope>
    <source>
        <strain evidence="5">cv. Shuchazao</strain>
        <tissue evidence="4">Leaf</tissue>
    </source>
</reference>
<dbReference type="GO" id="GO:0016747">
    <property type="term" value="F:acyltransferase activity, transferring groups other than amino-acyl groups"/>
    <property type="evidence" value="ECO:0007669"/>
    <property type="project" value="TreeGrafter"/>
</dbReference>
<evidence type="ECO:0000256" key="2">
    <source>
        <dbReference type="ARBA" id="ARBA00022679"/>
    </source>
</evidence>
<evidence type="ECO:0000256" key="3">
    <source>
        <dbReference type="ARBA" id="ARBA00023315"/>
    </source>
</evidence>
<evidence type="ECO:0000256" key="1">
    <source>
        <dbReference type="ARBA" id="ARBA00009861"/>
    </source>
</evidence>
<dbReference type="Proteomes" id="UP000306102">
    <property type="component" value="Unassembled WGS sequence"/>
</dbReference>
<dbReference type="AlphaFoldDB" id="A0A4S4E3W5"/>
<keyword evidence="2" id="KW-0808">Transferase</keyword>
<evidence type="ECO:0000313" key="4">
    <source>
        <dbReference type="EMBL" id="THG10154.1"/>
    </source>
</evidence>
<comment type="caution">
    <text evidence="4">The sequence shown here is derived from an EMBL/GenBank/DDBJ whole genome shotgun (WGS) entry which is preliminary data.</text>
</comment>
<proteinExistence type="inferred from homology"/>
<evidence type="ECO:0008006" key="6">
    <source>
        <dbReference type="Google" id="ProtNLM"/>
    </source>
</evidence>
<comment type="similarity">
    <text evidence="1">Belongs to the plant acyltransferase family.</text>
</comment>
<dbReference type="FunFam" id="3.30.559.10:FF:000008">
    <property type="entry name" value="Tryptamine hydroxycinnamoyl transferase"/>
    <property type="match status" value="1"/>
</dbReference>
<sequence length="583" mass="65234">MVVSLRGSCLVKPAKPTQNGCLTLSEWDQIDVITHFPTIYFYKPPKEWLTPTYKIIKTLRDSLSLALVHFYPLAGRLSSIGGGRLVLDCNAMGVQLIEADSESKVDDFGDFSPSPEFDCLIPCVNYKSTPIHELPLLIVQLTKFSCGGISLGMTISHAVVDGQSALHFVSEWARLARGEPISASPFLDRKVLEDLRAVDPTPKLHFDHAQFNQPPILIVKTSSEEERKKKTTAAMLKLTKTQSITGHIWRCACKARGHKSEQPTSLGVCVDSRSRCKKPPLPQKYFGNATVDVVVSEWARLARGEPISASPFLDRKVLEDLRAVDPTPKSHFDHAQFNQPPLLIGKTSSKEEREKKTTTAMLKLTKTQVERIKDKANEGWNWTSTICRAYTRYESITGHIWRCACKARGHKSEQLTSLVVTVDSRSRCKKPPLPQKYFGNATVDVVATAYSGELLSRPLGYASSRIREAIEKVTDEYLNSAINFLKNQTDLSKFQYLHAVDQESKPFFYGNPNLGVTSWMSLPMYGVDFGWGKEIYMGPGNHDLDGDTLLLPSHNEDGSLVVALCLQVDRLDAFKKFFYEDIV</sequence>
<dbReference type="EMBL" id="SDRB02008018">
    <property type="protein sequence ID" value="THG10154.1"/>
    <property type="molecule type" value="Genomic_DNA"/>
</dbReference>
<accession>A0A4S4E3W5</accession>
<keyword evidence="3" id="KW-0012">Acyltransferase</keyword>